<organism evidence="1 2">
    <name type="scientific">Paxillus rubicundulus Ve08.2h10</name>
    <dbReference type="NCBI Taxonomy" id="930991"/>
    <lineage>
        <taxon>Eukaryota</taxon>
        <taxon>Fungi</taxon>
        <taxon>Dikarya</taxon>
        <taxon>Basidiomycota</taxon>
        <taxon>Agaricomycotina</taxon>
        <taxon>Agaricomycetes</taxon>
        <taxon>Agaricomycetidae</taxon>
        <taxon>Boletales</taxon>
        <taxon>Paxilineae</taxon>
        <taxon>Paxillaceae</taxon>
        <taxon>Paxillus</taxon>
    </lineage>
</organism>
<evidence type="ECO:0000313" key="2">
    <source>
        <dbReference type="Proteomes" id="UP000054538"/>
    </source>
</evidence>
<keyword evidence="2" id="KW-1185">Reference proteome</keyword>
<dbReference type="AlphaFoldDB" id="A0A0D0D091"/>
<dbReference type="HOGENOM" id="CLU_2873913_0_0_1"/>
<proteinExistence type="predicted"/>
<feature type="non-terminal residue" evidence="1">
    <location>
        <position position="64"/>
    </location>
</feature>
<dbReference type="OrthoDB" id="3256826at2759"/>
<dbReference type="EMBL" id="KN825528">
    <property type="protein sequence ID" value="KIK89792.1"/>
    <property type="molecule type" value="Genomic_DNA"/>
</dbReference>
<reference evidence="1 2" key="1">
    <citation type="submission" date="2014-04" db="EMBL/GenBank/DDBJ databases">
        <authorList>
            <consortium name="DOE Joint Genome Institute"/>
            <person name="Kuo A."/>
            <person name="Kohler A."/>
            <person name="Jargeat P."/>
            <person name="Nagy L.G."/>
            <person name="Floudas D."/>
            <person name="Copeland A."/>
            <person name="Barry K.W."/>
            <person name="Cichocki N."/>
            <person name="Veneault-Fourrey C."/>
            <person name="LaButti K."/>
            <person name="Lindquist E.A."/>
            <person name="Lipzen A."/>
            <person name="Lundell T."/>
            <person name="Morin E."/>
            <person name="Murat C."/>
            <person name="Sun H."/>
            <person name="Tunlid A."/>
            <person name="Henrissat B."/>
            <person name="Grigoriev I.V."/>
            <person name="Hibbett D.S."/>
            <person name="Martin F."/>
            <person name="Nordberg H.P."/>
            <person name="Cantor M.N."/>
            <person name="Hua S.X."/>
        </authorList>
    </citation>
    <scope>NUCLEOTIDE SEQUENCE [LARGE SCALE GENOMIC DNA]</scope>
    <source>
        <strain evidence="1 2">Ve08.2h10</strain>
    </source>
</reference>
<name>A0A0D0D091_9AGAM</name>
<dbReference type="Proteomes" id="UP000054538">
    <property type="component" value="Unassembled WGS sequence"/>
</dbReference>
<gene>
    <name evidence="1" type="ORF">PAXRUDRAFT_97794</name>
</gene>
<dbReference type="STRING" id="930991.A0A0D0D091"/>
<feature type="non-terminal residue" evidence="1">
    <location>
        <position position="1"/>
    </location>
</feature>
<sequence>DKLASIHLSNTSDSCWIVNSEDYLHLNSQIYVLDINDLLICRLRYKHDHPLSGYFGQNWNLELI</sequence>
<dbReference type="InParanoid" id="A0A0D0D091"/>
<reference evidence="2" key="2">
    <citation type="submission" date="2015-01" db="EMBL/GenBank/DDBJ databases">
        <title>Evolutionary Origins and Diversification of the Mycorrhizal Mutualists.</title>
        <authorList>
            <consortium name="DOE Joint Genome Institute"/>
            <consortium name="Mycorrhizal Genomics Consortium"/>
            <person name="Kohler A."/>
            <person name="Kuo A."/>
            <person name="Nagy L.G."/>
            <person name="Floudas D."/>
            <person name="Copeland A."/>
            <person name="Barry K.W."/>
            <person name="Cichocki N."/>
            <person name="Veneault-Fourrey C."/>
            <person name="LaButti K."/>
            <person name="Lindquist E.A."/>
            <person name="Lipzen A."/>
            <person name="Lundell T."/>
            <person name="Morin E."/>
            <person name="Murat C."/>
            <person name="Riley R."/>
            <person name="Ohm R."/>
            <person name="Sun H."/>
            <person name="Tunlid A."/>
            <person name="Henrissat B."/>
            <person name="Grigoriev I.V."/>
            <person name="Hibbett D.S."/>
            <person name="Martin F."/>
        </authorList>
    </citation>
    <scope>NUCLEOTIDE SEQUENCE [LARGE SCALE GENOMIC DNA]</scope>
    <source>
        <strain evidence="2">Ve08.2h10</strain>
    </source>
</reference>
<evidence type="ECO:0000313" key="1">
    <source>
        <dbReference type="EMBL" id="KIK89792.1"/>
    </source>
</evidence>
<protein>
    <submittedName>
        <fullName evidence="1">Uncharacterized protein</fullName>
    </submittedName>
</protein>
<accession>A0A0D0D091</accession>